<dbReference type="GO" id="GO:0010181">
    <property type="term" value="F:FMN binding"/>
    <property type="evidence" value="ECO:0007669"/>
    <property type="project" value="InterPro"/>
</dbReference>
<dbReference type="PROSITE" id="PS50902">
    <property type="entry name" value="FLAVODOXIN_LIKE"/>
    <property type="match status" value="1"/>
</dbReference>
<dbReference type="InterPro" id="IPR052200">
    <property type="entry name" value="Protoporphyrinogen_IX_DH"/>
</dbReference>
<name>A0A5B9DBU7_9ARCH</name>
<dbReference type="PANTHER" id="PTHR38030">
    <property type="entry name" value="PROTOPORPHYRINOGEN IX DEHYDROGENASE [MENAQUINONE]"/>
    <property type="match status" value="1"/>
</dbReference>
<proteinExistence type="predicted"/>
<evidence type="ECO:0000313" key="2">
    <source>
        <dbReference type="EMBL" id="QEE16749.1"/>
    </source>
</evidence>
<dbReference type="AlphaFoldDB" id="A0A5B9DBU7"/>
<dbReference type="KEGG" id="psyt:DSAG12_02579"/>
<dbReference type="GO" id="GO:0070819">
    <property type="term" value="F:menaquinone-dependent protoporphyrinogen oxidase activity"/>
    <property type="evidence" value="ECO:0007669"/>
    <property type="project" value="TreeGrafter"/>
</dbReference>
<dbReference type="GO" id="GO:0006783">
    <property type="term" value="P:heme biosynthetic process"/>
    <property type="evidence" value="ECO:0007669"/>
    <property type="project" value="TreeGrafter"/>
</dbReference>
<dbReference type="PANTHER" id="PTHR38030:SF2">
    <property type="entry name" value="PROTOPORPHYRINOGEN IX DEHYDROGENASE [QUINONE]"/>
    <property type="match status" value="1"/>
</dbReference>
<dbReference type="InterPro" id="IPR008254">
    <property type="entry name" value="Flavodoxin/NO_synth"/>
</dbReference>
<dbReference type="RefSeq" id="WP_147663682.1">
    <property type="nucleotide sequence ID" value="NZ_CP042905.2"/>
</dbReference>
<reference evidence="2 3" key="2">
    <citation type="journal article" date="2024" name="Int. J. Syst. Evol. Microbiol.">
        <title>Promethearchaeum syntrophicum gen. nov., sp. nov., an anaerobic, obligately syntrophic archaeon, the first isolate of the lineage 'Asgard' archaea, and proposal of the new archaeal phylum Promethearchaeota phyl. nov. and kingdom Promethearchaeati regn. nov.</title>
        <authorList>
            <person name="Imachi H."/>
            <person name="Nobu M.K."/>
            <person name="Kato S."/>
            <person name="Takaki Y."/>
            <person name="Miyazaki M."/>
            <person name="Miyata M."/>
            <person name="Ogawara M."/>
            <person name="Saito Y."/>
            <person name="Sakai S."/>
            <person name="Tahara Y.O."/>
            <person name="Takano Y."/>
            <person name="Tasumi E."/>
            <person name="Uematsu K."/>
            <person name="Yoshimura T."/>
            <person name="Itoh T."/>
            <person name="Ohkuma M."/>
            <person name="Takai K."/>
        </authorList>
    </citation>
    <scope>NUCLEOTIDE SEQUENCE [LARGE SCALE GENOMIC DNA]</scope>
    <source>
        <strain evidence="2 3">MK-D1</strain>
    </source>
</reference>
<dbReference type="Gene3D" id="3.40.50.360">
    <property type="match status" value="1"/>
</dbReference>
<feature type="domain" description="Flavodoxin-like" evidence="1">
    <location>
        <begin position="4"/>
        <end position="176"/>
    </location>
</feature>
<dbReference type="OrthoDB" id="103611at2157"/>
<dbReference type="Proteomes" id="UP000321408">
    <property type="component" value="Chromosome"/>
</dbReference>
<dbReference type="SUPFAM" id="SSF52218">
    <property type="entry name" value="Flavoproteins"/>
    <property type="match status" value="1"/>
</dbReference>
<dbReference type="InterPro" id="IPR026816">
    <property type="entry name" value="Flavodoxin_dom"/>
</dbReference>
<evidence type="ECO:0000313" key="3">
    <source>
        <dbReference type="Proteomes" id="UP000321408"/>
    </source>
</evidence>
<dbReference type="Pfam" id="PF12724">
    <property type="entry name" value="Flavodoxin_5"/>
    <property type="match status" value="1"/>
</dbReference>
<dbReference type="GeneID" id="41330563"/>
<keyword evidence="3" id="KW-1185">Reference proteome</keyword>
<gene>
    <name evidence="2" type="ORF">DSAG12_02579</name>
</gene>
<accession>A0A5B9DBU7</accession>
<dbReference type="InterPro" id="IPR029039">
    <property type="entry name" value="Flavoprotein-like_sf"/>
</dbReference>
<evidence type="ECO:0000259" key="1">
    <source>
        <dbReference type="PROSITE" id="PS50902"/>
    </source>
</evidence>
<organism evidence="2 3">
    <name type="scientific">Promethearchaeum syntrophicum</name>
    <dbReference type="NCBI Taxonomy" id="2594042"/>
    <lineage>
        <taxon>Archaea</taxon>
        <taxon>Promethearchaeati</taxon>
        <taxon>Promethearchaeota</taxon>
        <taxon>Promethearchaeia</taxon>
        <taxon>Promethearchaeales</taxon>
        <taxon>Promethearchaeaceae</taxon>
        <taxon>Promethearchaeum</taxon>
    </lineage>
</organism>
<protein>
    <submittedName>
        <fullName evidence="2">Flavodoxin domain-containing protein</fullName>
    </submittedName>
</protein>
<reference evidence="2 3" key="1">
    <citation type="journal article" date="2020" name="Nature">
        <title>Isolation of an archaeon at the prokaryote-eukaryote interface.</title>
        <authorList>
            <person name="Imachi H."/>
            <person name="Nobu M.K."/>
            <person name="Nakahara N."/>
            <person name="Morono Y."/>
            <person name="Ogawara M."/>
            <person name="Takaki Y."/>
            <person name="Takano Y."/>
            <person name="Uematsu K."/>
            <person name="Ikuta T."/>
            <person name="Ito M."/>
            <person name="Matsui Y."/>
            <person name="Miyazaki M."/>
            <person name="Murata K."/>
            <person name="Saito Y."/>
            <person name="Sakai S."/>
            <person name="Song C."/>
            <person name="Tasumi E."/>
            <person name="Yamanaka Y."/>
            <person name="Yamaguchi T."/>
            <person name="Kamagata Y."/>
            <person name="Tamaki H."/>
            <person name="Takai K."/>
        </authorList>
    </citation>
    <scope>NUCLEOTIDE SEQUENCE [LARGE SCALE GENOMIC DNA]</scope>
    <source>
        <strain evidence="2 3">MK-D1</strain>
    </source>
</reference>
<dbReference type="EMBL" id="CP042905">
    <property type="protein sequence ID" value="QEE16749.1"/>
    <property type="molecule type" value="Genomic_DNA"/>
</dbReference>
<sequence length="185" mass="21079">MKNIAVIFGSQHETTIEIAEKISEILIQNGFDVEIYNIAINFSPEHVLMKKFDGFILGSGIQMGQWNPKVKKFIANNHVYFTKKGVKLGMFITCGAARSSDRFSKGNCDYVDFFASDLGLTPDLKANFGGVYDFSYHSNLNIAIRYILKNKEKKENPRQIEIKRENDSVNWDEIITFANNFSAIF</sequence>